<organism evidence="1 2">
    <name type="scientific">Spiromyces aspiralis</name>
    <dbReference type="NCBI Taxonomy" id="68401"/>
    <lineage>
        <taxon>Eukaryota</taxon>
        <taxon>Fungi</taxon>
        <taxon>Fungi incertae sedis</taxon>
        <taxon>Zoopagomycota</taxon>
        <taxon>Kickxellomycotina</taxon>
        <taxon>Kickxellomycetes</taxon>
        <taxon>Kickxellales</taxon>
        <taxon>Kickxellaceae</taxon>
        <taxon>Spiromyces</taxon>
    </lineage>
</organism>
<evidence type="ECO:0000313" key="1">
    <source>
        <dbReference type="EMBL" id="KAJ1670191.1"/>
    </source>
</evidence>
<protein>
    <submittedName>
        <fullName evidence="1">Mitochondrial splicing system protein</fullName>
    </submittedName>
</protein>
<comment type="caution">
    <text evidence="1">The sequence shown here is derived from an EMBL/GenBank/DDBJ whole genome shotgun (WGS) entry which is preliminary data.</text>
</comment>
<keyword evidence="2" id="KW-1185">Reference proteome</keyword>
<reference evidence="1" key="1">
    <citation type="submission" date="2022-06" db="EMBL/GenBank/DDBJ databases">
        <title>Phylogenomic reconstructions and comparative analyses of Kickxellomycotina fungi.</title>
        <authorList>
            <person name="Reynolds N.K."/>
            <person name="Stajich J.E."/>
            <person name="Barry K."/>
            <person name="Grigoriev I.V."/>
            <person name="Crous P."/>
            <person name="Smith M.E."/>
        </authorList>
    </citation>
    <scope>NUCLEOTIDE SEQUENCE</scope>
    <source>
        <strain evidence="1">RSA 2271</strain>
    </source>
</reference>
<feature type="non-terminal residue" evidence="1">
    <location>
        <position position="141"/>
    </location>
</feature>
<feature type="non-terminal residue" evidence="1">
    <location>
        <position position="1"/>
    </location>
</feature>
<sequence length="141" mass="16089">AFENGKLDLTSLEGLADLINAETKAQRQQALRQAEGGLRKMYDGWRNELVHLMAKIEAVIDFSEEENIEDNVYNDVRIRIVQLRDSIKRHLDDDRRGEILRDGLKLSIIGPPNAGKSSFLNLLGQYLDTKRWILAAKQLLC</sequence>
<dbReference type="Proteomes" id="UP001145114">
    <property type="component" value="Unassembled WGS sequence"/>
</dbReference>
<accession>A0ACC1H948</accession>
<gene>
    <name evidence="1" type="primary">MSS1</name>
    <name evidence="1" type="ORF">EV182_008367</name>
</gene>
<evidence type="ECO:0000313" key="2">
    <source>
        <dbReference type="Proteomes" id="UP001145114"/>
    </source>
</evidence>
<proteinExistence type="predicted"/>
<dbReference type="EMBL" id="JAMZIH010009406">
    <property type="protein sequence ID" value="KAJ1670191.1"/>
    <property type="molecule type" value="Genomic_DNA"/>
</dbReference>
<name>A0ACC1H948_9FUNG</name>